<dbReference type="InterPro" id="IPR000150">
    <property type="entry name" value="Cof"/>
</dbReference>
<gene>
    <name evidence="1" type="ORF">SHELI_v1c05320</name>
</gene>
<dbReference type="NCBIfam" id="TIGR00099">
    <property type="entry name" value="Cof-subfamily"/>
    <property type="match status" value="1"/>
</dbReference>
<dbReference type="AlphaFoldDB" id="A0A1B3SKN2"/>
<dbReference type="PANTHER" id="PTHR10000">
    <property type="entry name" value="PHOSPHOSERINE PHOSPHATASE"/>
    <property type="match status" value="1"/>
</dbReference>
<dbReference type="InterPro" id="IPR036412">
    <property type="entry name" value="HAD-like_sf"/>
</dbReference>
<dbReference type="KEGG" id="shj:SHELI_v1c05320"/>
<organism evidence="1 2">
    <name type="scientific">Spiroplasma helicoides</name>
    <dbReference type="NCBI Taxonomy" id="216938"/>
    <lineage>
        <taxon>Bacteria</taxon>
        <taxon>Bacillati</taxon>
        <taxon>Mycoplasmatota</taxon>
        <taxon>Mollicutes</taxon>
        <taxon>Entomoplasmatales</taxon>
        <taxon>Spiroplasmataceae</taxon>
        <taxon>Spiroplasma</taxon>
    </lineage>
</organism>
<protein>
    <submittedName>
        <fullName evidence="1">HAD superfamily hydrolase</fullName>
    </submittedName>
</protein>
<dbReference type="NCBIfam" id="TIGR01484">
    <property type="entry name" value="HAD-SF-IIB"/>
    <property type="match status" value="1"/>
</dbReference>
<dbReference type="InterPro" id="IPR023214">
    <property type="entry name" value="HAD_sf"/>
</dbReference>
<dbReference type="PATRIC" id="fig|216938.3.peg.544"/>
<dbReference type="OrthoDB" id="388395at2"/>
<dbReference type="GO" id="GO:0000287">
    <property type="term" value="F:magnesium ion binding"/>
    <property type="evidence" value="ECO:0007669"/>
    <property type="project" value="TreeGrafter"/>
</dbReference>
<name>A0A1B3SKN2_9MOLU</name>
<dbReference type="GO" id="GO:0016791">
    <property type="term" value="F:phosphatase activity"/>
    <property type="evidence" value="ECO:0007669"/>
    <property type="project" value="TreeGrafter"/>
</dbReference>
<proteinExistence type="predicted"/>
<dbReference type="EMBL" id="CP017015">
    <property type="protein sequence ID" value="AOG60483.1"/>
    <property type="molecule type" value="Genomic_DNA"/>
</dbReference>
<accession>A0A1B3SKN2</accession>
<dbReference type="RefSeq" id="WP_069116458.1">
    <property type="nucleotide sequence ID" value="NZ_CP017015.1"/>
</dbReference>
<dbReference type="Gene3D" id="3.30.1240.10">
    <property type="match status" value="1"/>
</dbReference>
<sequence length="284" mass="32958">MNKYKKVVASDLDGTIVKKGNIISESCKEMIKDFMKKTNNSFTIVTGRNYFSAVQHIVDLGITLPVIATNGTSVINPVTNEYVAQLHFSNEEGNKILDVIYETNLEFYLLNDFKIYTLRNNRFADEDKNKEHGFRILLEDCMNFYDSREKLYHAIKTEVKGTFCSLNITCYDNKEKEYALNLLKQFDVEILEFFWDNHWTLEIYKKGAGKDWGLRALAKYLNISEDDLYVFGDEFNDYPMFKNFKNTYAMGNAIEGIKKLAKEVILPIDEDGVGVKIHQLLKEF</sequence>
<dbReference type="SFLD" id="SFLDS00003">
    <property type="entry name" value="Haloacid_Dehalogenase"/>
    <property type="match status" value="1"/>
</dbReference>
<dbReference type="STRING" id="216938.SHELI_v1c05320"/>
<dbReference type="Pfam" id="PF08282">
    <property type="entry name" value="Hydrolase_3"/>
    <property type="match status" value="1"/>
</dbReference>
<evidence type="ECO:0000313" key="1">
    <source>
        <dbReference type="EMBL" id="AOG60483.1"/>
    </source>
</evidence>
<dbReference type="Proteomes" id="UP000094378">
    <property type="component" value="Chromosome"/>
</dbReference>
<reference evidence="1 2" key="1">
    <citation type="submission" date="2016-08" db="EMBL/GenBank/DDBJ databases">
        <title>Complete genome sequence of Spiroplasma helicoides TABS-2 (DSM 22551).</title>
        <authorList>
            <person name="Shen W.-Y."/>
            <person name="Lo W.-S."/>
            <person name="Lai Y.-C."/>
            <person name="Kuo C.-H."/>
        </authorList>
    </citation>
    <scope>NUCLEOTIDE SEQUENCE [LARGE SCALE GENOMIC DNA]</scope>
    <source>
        <strain evidence="1 2">TABS-2</strain>
    </source>
</reference>
<keyword evidence="2" id="KW-1185">Reference proteome</keyword>
<keyword evidence="1" id="KW-0378">Hydrolase</keyword>
<dbReference type="PANTHER" id="PTHR10000:SF8">
    <property type="entry name" value="HAD SUPERFAMILY HYDROLASE-LIKE, TYPE 3"/>
    <property type="match status" value="1"/>
</dbReference>
<dbReference type="SUPFAM" id="SSF56784">
    <property type="entry name" value="HAD-like"/>
    <property type="match status" value="1"/>
</dbReference>
<dbReference type="Gene3D" id="3.40.50.1000">
    <property type="entry name" value="HAD superfamily/HAD-like"/>
    <property type="match status" value="1"/>
</dbReference>
<dbReference type="InterPro" id="IPR006379">
    <property type="entry name" value="HAD-SF_hydro_IIB"/>
</dbReference>
<evidence type="ECO:0000313" key="2">
    <source>
        <dbReference type="Proteomes" id="UP000094378"/>
    </source>
</evidence>
<dbReference type="SFLD" id="SFLDG01140">
    <property type="entry name" value="C2.B:_Phosphomannomutase_and_P"/>
    <property type="match status" value="1"/>
</dbReference>
<dbReference type="GO" id="GO:0005829">
    <property type="term" value="C:cytosol"/>
    <property type="evidence" value="ECO:0007669"/>
    <property type="project" value="TreeGrafter"/>
</dbReference>